<feature type="region of interest" description="Disordered" evidence="2">
    <location>
        <begin position="682"/>
        <end position="726"/>
    </location>
</feature>
<keyword evidence="1" id="KW-0175">Coiled coil</keyword>
<name>A0A943DI58_9FIRM</name>
<dbReference type="PROSITE" id="PS51194">
    <property type="entry name" value="HELICASE_CTER"/>
    <property type="match status" value="1"/>
</dbReference>
<dbReference type="InterPro" id="IPR001650">
    <property type="entry name" value="Helicase_C-like"/>
</dbReference>
<dbReference type="InterPro" id="IPR006935">
    <property type="entry name" value="Helicase/UvrB_N"/>
</dbReference>
<evidence type="ECO:0000256" key="2">
    <source>
        <dbReference type="SAM" id="MobiDB-lite"/>
    </source>
</evidence>
<feature type="compositionally biased region" description="Basic and acidic residues" evidence="2">
    <location>
        <begin position="517"/>
        <end position="529"/>
    </location>
</feature>
<dbReference type="Pfam" id="PF01624">
    <property type="entry name" value="MutS_I"/>
    <property type="match status" value="1"/>
</dbReference>
<dbReference type="SUPFAM" id="SSF55271">
    <property type="entry name" value="DNA repair protein MutS, domain I"/>
    <property type="match status" value="1"/>
</dbReference>
<dbReference type="InterPro" id="IPR052933">
    <property type="entry name" value="DNA_Protect_Modify"/>
</dbReference>
<dbReference type="Proteomes" id="UP000759273">
    <property type="component" value="Unassembled WGS sequence"/>
</dbReference>
<dbReference type="Pfam" id="PF04851">
    <property type="entry name" value="ResIII"/>
    <property type="match status" value="1"/>
</dbReference>
<dbReference type="InterPro" id="IPR014001">
    <property type="entry name" value="Helicase_ATP-bd"/>
</dbReference>
<feature type="region of interest" description="Disordered" evidence="2">
    <location>
        <begin position="2504"/>
        <end position="2550"/>
    </location>
</feature>
<comment type="caution">
    <text evidence="4">The sequence shown here is derived from an EMBL/GenBank/DDBJ whole genome shotgun (WGS) entry which is preliminary data.</text>
</comment>
<feature type="compositionally biased region" description="Polar residues" evidence="2">
    <location>
        <begin position="703"/>
        <end position="717"/>
    </location>
</feature>
<feature type="coiled-coil region" evidence="1">
    <location>
        <begin position="2441"/>
        <end position="2475"/>
    </location>
</feature>
<dbReference type="GO" id="GO:0004386">
    <property type="term" value="F:helicase activity"/>
    <property type="evidence" value="ECO:0007669"/>
    <property type="project" value="UniProtKB-KW"/>
</dbReference>
<gene>
    <name evidence="4" type="ORF">KHY36_10315</name>
</gene>
<feature type="compositionally biased region" description="Basic and acidic residues" evidence="2">
    <location>
        <begin position="2506"/>
        <end position="2520"/>
    </location>
</feature>
<dbReference type="GO" id="GO:0005524">
    <property type="term" value="F:ATP binding"/>
    <property type="evidence" value="ECO:0007669"/>
    <property type="project" value="InterPro"/>
</dbReference>
<dbReference type="GO" id="GO:0030983">
    <property type="term" value="F:mismatched DNA binding"/>
    <property type="evidence" value="ECO:0007669"/>
    <property type="project" value="InterPro"/>
</dbReference>
<keyword evidence="4" id="KW-0347">Helicase</keyword>
<dbReference type="InterPro" id="IPR027417">
    <property type="entry name" value="P-loop_NTPase"/>
</dbReference>
<feature type="compositionally biased region" description="Basic and acidic residues" evidence="2">
    <location>
        <begin position="685"/>
        <end position="694"/>
    </location>
</feature>
<dbReference type="Gene3D" id="3.40.1170.10">
    <property type="entry name" value="DNA repair protein MutS, domain I"/>
    <property type="match status" value="1"/>
</dbReference>
<protein>
    <submittedName>
        <fullName evidence="4">DEAD/DEAH box helicase family protein</fullName>
    </submittedName>
</protein>
<organism evidence="4 5">
    <name type="scientific">Subdoligranulum variabile</name>
    <dbReference type="NCBI Taxonomy" id="214851"/>
    <lineage>
        <taxon>Bacteria</taxon>
        <taxon>Bacillati</taxon>
        <taxon>Bacillota</taxon>
        <taxon>Clostridia</taxon>
        <taxon>Eubacteriales</taxon>
        <taxon>Oscillospiraceae</taxon>
        <taxon>Subdoligranulum</taxon>
    </lineage>
</organism>
<evidence type="ECO:0000259" key="3">
    <source>
        <dbReference type="PROSITE" id="PS51194"/>
    </source>
</evidence>
<feature type="compositionally biased region" description="Basic and acidic residues" evidence="2">
    <location>
        <begin position="2540"/>
        <end position="2550"/>
    </location>
</feature>
<feature type="region of interest" description="Disordered" evidence="2">
    <location>
        <begin position="516"/>
        <end position="550"/>
    </location>
</feature>
<dbReference type="PANTHER" id="PTHR41313:SF1">
    <property type="entry name" value="DNA METHYLASE ADENINE-SPECIFIC DOMAIN-CONTAINING PROTEIN"/>
    <property type="match status" value="1"/>
</dbReference>
<dbReference type="Gene3D" id="3.40.50.300">
    <property type="entry name" value="P-loop containing nucleotide triphosphate hydrolases"/>
    <property type="match status" value="2"/>
</dbReference>
<dbReference type="InterPro" id="IPR029063">
    <property type="entry name" value="SAM-dependent_MTases_sf"/>
</dbReference>
<keyword evidence="4" id="KW-0378">Hydrolase</keyword>
<dbReference type="SMART" id="SM00487">
    <property type="entry name" value="DEXDc"/>
    <property type="match status" value="1"/>
</dbReference>
<dbReference type="InterPro" id="IPR016151">
    <property type="entry name" value="DNA_mismatch_repair_MutS_N"/>
</dbReference>
<proteinExistence type="predicted"/>
<dbReference type="Pfam" id="PF00271">
    <property type="entry name" value="Helicase_C"/>
    <property type="match status" value="1"/>
</dbReference>
<dbReference type="SUPFAM" id="SSF52540">
    <property type="entry name" value="P-loop containing nucleoside triphosphate hydrolases"/>
    <property type="match status" value="2"/>
</dbReference>
<feature type="compositionally biased region" description="Basic and acidic residues" evidence="2">
    <location>
        <begin position="1"/>
        <end position="29"/>
    </location>
</feature>
<dbReference type="GO" id="GO:0016787">
    <property type="term" value="F:hydrolase activity"/>
    <property type="evidence" value="ECO:0007669"/>
    <property type="project" value="InterPro"/>
</dbReference>
<keyword evidence="4" id="KW-0547">Nucleotide-binding</keyword>
<sequence>MGAADEQHPSESRGNCDGRPDLQLNRDMETAGGEPAVLSSVELDEPFAKSKATFTQISLFPTVEEQIEHIAQSKTEEAPSIFSVGMVPDSVVDRILSGGTNELAGALRIYARYQAQVPADEMAVYLSQEYRTGGRGFTVDGTPYAVWFDENGFAINSGKAARYNSESLRLSWKEVESRIRSLVEQGKYLAPDRAAQVPENERTELAAQLWYLRQDLSDEAREAGFLPIIHEFYMGKGGFPDNTQRISEALKNPEMLENIISEVKGFCMAYEADRELLRFHFHRPNQLLQRLERLAVPDKVFPLTEGFTEQKPDFITEDEINTEVSRGGSYSDSRLAAYVFFHNHTDRKERQDYLKNAFGIGGGGYMEKDVWHDGKGLRIKRTYHKEYAKEFLNWNQVERRMNQLIDSDRLLFPEDKAKFPEYERYVLSRNVDTLFAYAPELRPYVAESFGEGWKKVRRMLDDTEKTDMLLSAMAEKLQSMSPSDRGYEACTKAYDRLSAYKDGTFSLLHTPAAAPEKTVKPKIDHREQPQDAAKSALQRLKKQAGKPEKGMEQLSFDFSGDTFQTMPEPAKEPASLTPKQLYEAALPELTALIEKSEIYPFLRDRDTDVLDAQEELAGKLDELLSGMKESNAALYEAYTTLPEFREYLIDDILERTYQDVATDTRTSVEQHEHDSAAPVWVTEKAQPEEPEKPETTAALGDSDLQTEVTKGNTQPQPEATVEAAGAGNPEEIKAPETQQNLTPLAEEYLKLKAEHPDTLIGVRVDDHFLFYGKDAEIAGAALNTHVLTREISGLGETEVTGSAMSWQALGEKLRSQGNSVVFAQPDGAGYQVIQKLEAADFIPLGMKLTEKDRTYTVDSVDYSTGKVSLRDNTFAGSTGFPIFRSEPIAAVREWVKETQAQEVTSPVMEAPAPEQSDTPVATVPAMEQTKAENFHITDPDLGVGGPKAKYQANVSAIRLLKQLETENRAATSKEQDTLSRYVGWGGIPQAFESTNERWAAEYAELKDLLTPEEYDAARSSTLNAHYTAPVIIQSMYEAVGRMGLEPKTILEPAMGVGNFFGLLPEQMQKASLYGVELDSITGRIAKQLYPDAHITVDGFERVNFADNRFDLAVGNVPFGNYQLADSRYNKEHFFIHDYFFAKTLDKVRPGGIVAFVTSKGTMDKANTAVREYLAQRADLLGTVRLPNNAFSKNAGTEVTSDIIFLQKREAPPQYLPDWVEVGQTADGVPVNKYFEQHPEMVLGTMVWETGMYGQETSCVPLPEADLKEQLAEAITHLNAPDRAALLQFVPEQNTPTVEEAPAELRNFSYTQVGGKLFYNENDNLTPVEVPATTAERIRDMIGLRDITRDLIEAQLNGGSEDTITDLQQKLNTAYDSFQAKYGLINSTGNKRAFEQDSSYCLLCSLEVLDEDGKLERKADMFFKRTINQQKSVDHVDTPTEALAVSIGEKASVDLPFMAELLDRPGQESEIAAELSGVIFQNPAKSHGNALAGWETADEYLSGNVRKKLEEAREAADRDPSFAVNVSALEKSQPKELGAAEIDVRIGATWIDPSYYTQFIYELLKTPGYLRGDTVAARYSAATGEWNVSGKSRDSGNNTLAYVTYGTKRKNAYSIIEDSLNLRDCRVYDTIHDVDGNEKRVLNTKETMLAQQKQEMVREAFKSWIWKDPARRETLCQKYNEIFNSIKPRAYDGSHIRFSGMSPEINLRPHQRNAVARMLYGGNSLLAHCVGAGKTFEIVAAAMESRRLGLSKKNLVVVPNHLTEQWGADFLRLYPGANVLVATKKDFEPQNRKKFCSRIATGDYDAVVIGHSQFEKIPLSPERQKAFLQEQINQILDGIEDAKSQNGERYTIKQLEKTRKSLEAKMAKLNDQTRKDDVITFEELGVDKLFVDEAHGFKNLFLSTKMRNVAGIGQSEAQKSSDMFAKCRYLDELTGGRGVVFATGTPVSNSMVELYTMMRYLQYDLLKSTGLDHFDSWAAAFGETVTALELAPEGGGFRAKTRFAKFFNLPELMAMWKESADIQTAEMLKLPVPEAENITVVTKPSEFQKELVAELGERAEDVRNRLVEPKEDNMLKITSDGRKLALDQRLAFAELPDDPDSKINACVKNVLQVWQDTEPQKGAQLVFCDLSTPRGDGSFNVYDDIKQKLMAQGVPPEQIAFIHDAKTETQKAELFSKVRKGQVRVLLGSTSKMGAGTNVQKRLAALHHLDCPWRPADIEQREGRILRQGNDFKKVKIFKYVTEGTFDAYNWGLIENKQKFIGQLMSGKNPSRSCEDVDEAALSYAEVKALASGDPRIMEKTELDGQVTKLKLLKANHENQRYALEDKLIKFYPQAIKREQELIAALEADIKHLEAHTPADKEHFSMTVLGQTYTERKEAGQAIIHAFDQLKDLSDKVELGEYRGFPMTLWVSDSGFSQKLQITLKHELSHSLEPGSDPSGNITRIDNALDSMKENLQKHRAELANLLQQTEDAKVEVKRPFPKEAELAEKSNRLNVLNVALNIGGKDAPKDRERQRHDGKTSIKRLLRRMGVESAASASAPKKENDLEVAI</sequence>
<dbReference type="SUPFAM" id="SSF53335">
    <property type="entry name" value="S-adenosyl-L-methionine-dependent methyltransferases"/>
    <property type="match status" value="1"/>
</dbReference>
<dbReference type="PANTHER" id="PTHR41313">
    <property type="entry name" value="ADENINE-SPECIFIC METHYLTRANSFERASE"/>
    <property type="match status" value="1"/>
</dbReference>
<keyword evidence="4" id="KW-0067">ATP-binding</keyword>
<accession>A0A943DI58</accession>
<reference evidence="4" key="1">
    <citation type="submission" date="2021-02" db="EMBL/GenBank/DDBJ databases">
        <title>Infant gut strain persistence is associated with maternal origin, phylogeny, and functional potential including surface adhesion and iron acquisition.</title>
        <authorList>
            <person name="Lou Y.C."/>
        </authorList>
    </citation>
    <scope>NUCLEOTIDE SEQUENCE</scope>
    <source>
        <strain evidence="4">L3_101_000M1_dasL3_101_000M1_concoct_87</strain>
    </source>
</reference>
<dbReference type="EMBL" id="JAGZGG010000025">
    <property type="protein sequence ID" value="MBS5332908.1"/>
    <property type="molecule type" value="Genomic_DNA"/>
</dbReference>
<evidence type="ECO:0000313" key="4">
    <source>
        <dbReference type="EMBL" id="MBS5332908.1"/>
    </source>
</evidence>
<feature type="domain" description="Helicase C-terminal" evidence="3">
    <location>
        <begin position="2108"/>
        <end position="2284"/>
    </location>
</feature>
<dbReference type="GO" id="GO:0006298">
    <property type="term" value="P:mismatch repair"/>
    <property type="evidence" value="ECO:0007669"/>
    <property type="project" value="InterPro"/>
</dbReference>
<dbReference type="Gene3D" id="3.40.50.150">
    <property type="entry name" value="Vaccinia Virus protein VP39"/>
    <property type="match status" value="1"/>
</dbReference>
<feature type="region of interest" description="Disordered" evidence="2">
    <location>
        <begin position="1"/>
        <end position="33"/>
    </location>
</feature>
<evidence type="ECO:0000313" key="5">
    <source>
        <dbReference type="Proteomes" id="UP000759273"/>
    </source>
</evidence>
<evidence type="ECO:0000256" key="1">
    <source>
        <dbReference type="SAM" id="Coils"/>
    </source>
</evidence>
<dbReference type="SMART" id="SM00490">
    <property type="entry name" value="HELICc"/>
    <property type="match status" value="1"/>
</dbReference>
<dbReference type="InterPro" id="IPR007695">
    <property type="entry name" value="DNA_mismatch_repair_MutS-lik_N"/>
</dbReference>
<feature type="coiled-coil region" evidence="1">
    <location>
        <begin position="1824"/>
        <end position="1874"/>
    </location>
</feature>